<protein>
    <submittedName>
        <fullName evidence="1">Uncharacterized protein</fullName>
    </submittedName>
</protein>
<dbReference type="AlphaFoldDB" id="A0A2S9V9W3"/>
<evidence type="ECO:0000313" key="2">
    <source>
        <dbReference type="Proteomes" id="UP000238949"/>
    </source>
</evidence>
<accession>A0A2S9V9W3</accession>
<sequence>MEVWTMADKVNIDSCLEKIRKSRKFITLGSPLWAYKVTDAEFQELQYVLVRIISELTLNKVLKLYWNIFSKAFVLYAATWLQRNSQGRPRWEPLLSVIKASDLTHTDRIELVNNGLRQWGCCVHNTGNSARYLDSLASQGGFPRSDLLQQSESHIMEYFESVLSKYERYQHSDSLVNIAAESLSHLPITLQQITFADLVTQLIDCLLDWKSHYNLGLYSDPVKVLDNEHPTWRDELPFLVLDEEARTLINKLLNRASKFRRRELNPIRVKRKLIPVGEDYRLVADVYISKEIHPEDLNRQLADMQLPSMFLLSTKTCDGNRFRTASFTLRNGANGGWQVSSYQTSINNSVAAGDLIFSIDSDGRHLLEDTYYKGESLNDKTPWIFEPTGTVLNCIGQGSIKTRSDRLIIVSSVEPTEVNPNACVKSEGKLIGTDLCVYEVSGHVKVEGMTGDYFISCSSGENERFKITIETPEFTEVSASYPVYKGLPTINFSHLDDSKPIPQSELFWYQKGSGEFFQLSDPTSAIGRGVLVWKKENIVLWEFVCILLPEDFEYRLAPVDGSKFKLTIRDIRLPMIGMLPGFENWLESAPVQINDETHLILEPKNPGAENVGIAIKWNEDLATESEFTLPISFNIAAITDRKGAYYHELERGKLTLNDLANLQVMIRTESEIQSVQLAINLYGPADVDGRENFLMAEQRSVKVRWTNGVSLIPGTELSRLAGTLFSLTDKLDSYLRVEFFAGGVQINSTVPKITRYKHDLQFVDNRAAFTISPTPTLQYSDSPILYLSPIWDLEQEPLELSPVDINASTWRFELPAPKDIDYGAWLIWAESSLSVHPRIKEYAIPFNEQSPSALGDLGSKLLNALSENNSEANIYEEKLNPNSLQYKVKYLDPRDNESLASLNKSIRNMGFDINHPGWCYIDGVMEHIDSIEPLSLYAMTSMQRNLRALVVLLFRYKDRFNEGWELAERLGVSWYSIEPRVWIDVIKQYYDKFKRDAEPLREISVDAYWDFVFRRFLPFETKGPYFKYLAYLATDRPAFEPVAIWDDPLLKAEGLDDQTVGAFFKQERKFLMDRHEGKLLSRVGTRRTTENFLDALEQFWPTSDLPPELYGFIKFTETATAKYRTKQDAWTITMAVPLKLGFCLSKYYQMPRYKRVAIQLSQVIARIDEFDREWLQNALIVSHMACEILSLDESDNNSVKYPEGTL</sequence>
<keyword evidence="2" id="KW-1185">Reference proteome</keyword>
<gene>
    <name evidence="1" type="ORF">C6Y40_12400</name>
</gene>
<dbReference type="InterPro" id="IPR047879">
    <property type="entry name" value="YjiT"/>
</dbReference>
<dbReference type="EMBL" id="PVNP01000133">
    <property type="protein sequence ID" value="PRO73260.1"/>
    <property type="molecule type" value="Genomic_DNA"/>
</dbReference>
<comment type="caution">
    <text evidence="1">The sequence shown here is derived from an EMBL/GenBank/DDBJ whole genome shotgun (WGS) entry which is preliminary data.</text>
</comment>
<dbReference type="Proteomes" id="UP000238949">
    <property type="component" value="Unassembled WGS sequence"/>
</dbReference>
<reference evidence="2" key="1">
    <citation type="journal article" date="2020" name="Int. J. Syst. Evol. Microbiol.">
        <title>Alteromonas alba sp. nov., a marine bacterium isolated from the seawater of the West Pacific Ocean.</title>
        <authorList>
            <person name="Sun C."/>
            <person name="Wu Y.-H."/>
            <person name="Xamxidin M."/>
            <person name="Cheng H."/>
            <person name="Xu X.-W."/>
        </authorList>
    </citation>
    <scope>NUCLEOTIDE SEQUENCE [LARGE SCALE GENOMIC DNA]</scope>
    <source>
        <strain evidence="2">190</strain>
    </source>
</reference>
<proteinExistence type="predicted"/>
<dbReference type="NCBIfam" id="NF038336">
    <property type="entry name" value="YjiT_fam"/>
    <property type="match status" value="1"/>
</dbReference>
<organism evidence="1 2">
    <name type="scientific">Alteromonas alba</name>
    <dbReference type="NCBI Taxonomy" id="2079529"/>
    <lineage>
        <taxon>Bacteria</taxon>
        <taxon>Pseudomonadati</taxon>
        <taxon>Pseudomonadota</taxon>
        <taxon>Gammaproteobacteria</taxon>
        <taxon>Alteromonadales</taxon>
        <taxon>Alteromonadaceae</taxon>
        <taxon>Alteromonas/Salinimonas group</taxon>
        <taxon>Alteromonas</taxon>
    </lineage>
</organism>
<name>A0A2S9V9W3_9ALTE</name>
<evidence type="ECO:0000313" key="1">
    <source>
        <dbReference type="EMBL" id="PRO73260.1"/>
    </source>
</evidence>